<evidence type="ECO:0000256" key="5">
    <source>
        <dbReference type="SAM" id="MobiDB-lite"/>
    </source>
</evidence>
<feature type="region of interest" description="Disordered" evidence="5">
    <location>
        <begin position="158"/>
        <end position="192"/>
    </location>
</feature>
<keyword evidence="4" id="KW-0472">Membrane</keyword>
<dbReference type="PANTHER" id="PTHR24123:SF141">
    <property type="entry name" value="ANKYRIN 2, ISOFORM U"/>
    <property type="match status" value="1"/>
</dbReference>
<dbReference type="InterPro" id="IPR011029">
    <property type="entry name" value="DEATH-like_dom_sf"/>
</dbReference>
<evidence type="ECO:0000256" key="1">
    <source>
        <dbReference type="ARBA" id="ARBA00004370"/>
    </source>
</evidence>
<comment type="subcellular location">
    <subcellularLocation>
        <location evidence="1">Membrane</location>
    </subcellularLocation>
</comment>
<evidence type="ECO:0000256" key="4">
    <source>
        <dbReference type="ARBA" id="ARBA00023136"/>
    </source>
</evidence>
<keyword evidence="2" id="KW-0677">Repeat</keyword>
<sequence length="288" mass="32406">MMDCMNVNEATKMASQVWKELCHVPFMAKFVVFAKRHAEEEARLRVFCMTDVCENKTLETQEHFTEIAKSKDVEVLEGKPQFLEFGGNLVPVTKSGDQLRLMFEAFRENRLPFTVRIKDINSKPVGRIAFMRDPRAARGEPPQTPVCNLTIEIPEGICPDRSPSESDLLSTTSSKHRFRQTTTYGEGDSGIRQEFSRNASSLQQLAPSSTARPDAIHKAELQVADLCQMVGSDWVRLGQRLGLTPQETDDIRLECGSDDVQAFRPPVRRTGRGPVWYSSPVDINMATP</sequence>
<evidence type="ECO:0000256" key="3">
    <source>
        <dbReference type="ARBA" id="ARBA00023043"/>
    </source>
</evidence>
<proteinExistence type="predicted"/>
<evidence type="ECO:0000256" key="2">
    <source>
        <dbReference type="ARBA" id="ARBA00022737"/>
    </source>
</evidence>
<dbReference type="InterPro" id="IPR040745">
    <property type="entry name" value="Ankyrin_UPA"/>
</dbReference>
<protein>
    <submittedName>
        <fullName evidence="6">Uncharacterized protein</fullName>
    </submittedName>
</protein>
<accession>A0A7R8WS73</accession>
<reference evidence="6" key="1">
    <citation type="submission" date="2020-11" db="EMBL/GenBank/DDBJ databases">
        <authorList>
            <person name="Tran Van P."/>
        </authorList>
    </citation>
    <scope>NUCLEOTIDE SEQUENCE</scope>
</reference>
<name>A0A7R8WS73_9CRUS</name>
<dbReference type="InterPro" id="IPR051165">
    <property type="entry name" value="Multifunctional_ANK_Repeat"/>
</dbReference>
<keyword evidence="3" id="KW-0040">ANK repeat</keyword>
<organism evidence="6">
    <name type="scientific">Cyprideis torosa</name>
    <dbReference type="NCBI Taxonomy" id="163714"/>
    <lineage>
        <taxon>Eukaryota</taxon>
        <taxon>Metazoa</taxon>
        <taxon>Ecdysozoa</taxon>
        <taxon>Arthropoda</taxon>
        <taxon>Crustacea</taxon>
        <taxon>Oligostraca</taxon>
        <taxon>Ostracoda</taxon>
        <taxon>Podocopa</taxon>
        <taxon>Podocopida</taxon>
        <taxon>Cytherocopina</taxon>
        <taxon>Cytheroidea</taxon>
        <taxon>Cytherideidae</taxon>
        <taxon>Cyprideis</taxon>
    </lineage>
</organism>
<dbReference type="Gene3D" id="2.60.40.2660">
    <property type="match status" value="1"/>
</dbReference>
<dbReference type="Gene3D" id="1.10.533.10">
    <property type="entry name" value="Death Domain, Fas"/>
    <property type="match status" value="1"/>
</dbReference>
<dbReference type="OrthoDB" id="20872at2759"/>
<dbReference type="Pfam" id="PF17809">
    <property type="entry name" value="UPA_2"/>
    <property type="match status" value="1"/>
</dbReference>
<dbReference type="GO" id="GO:0016020">
    <property type="term" value="C:membrane"/>
    <property type="evidence" value="ECO:0007669"/>
    <property type="project" value="UniProtKB-SubCell"/>
</dbReference>
<evidence type="ECO:0000313" key="6">
    <source>
        <dbReference type="EMBL" id="CAD7234274.1"/>
    </source>
</evidence>
<dbReference type="PANTHER" id="PTHR24123">
    <property type="entry name" value="ANKYRIN REPEAT-CONTAINING"/>
    <property type="match status" value="1"/>
</dbReference>
<dbReference type="AlphaFoldDB" id="A0A7R8WS73"/>
<dbReference type="EMBL" id="OB668210">
    <property type="protein sequence ID" value="CAD7234274.1"/>
    <property type="molecule type" value="Genomic_DNA"/>
</dbReference>
<gene>
    <name evidence="6" type="ORF">CTOB1V02_LOCUS12090</name>
</gene>